<feature type="transmembrane region" description="Helical" evidence="6">
    <location>
        <begin position="9"/>
        <end position="27"/>
    </location>
</feature>
<feature type="transmembrane region" description="Helical" evidence="6">
    <location>
        <begin position="515"/>
        <end position="532"/>
    </location>
</feature>
<evidence type="ECO:0000256" key="2">
    <source>
        <dbReference type="ARBA" id="ARBA00022475"/>
    </source>
</evidence>
<evidence type="ECO:0000313" key="9">
    <source>
        <dbReference type="EMBL" id="MBL0766211.1"/>
    </source>
</evidence>
<feature type="transmembrane region" description="Helical" evidence="6">
    <location>
        <begin position="457"/>
        <end position="476"/>
    </location>
</feature>
<evidence type="ECO:0000256" key="4">
    <source>
        <dbReference type="ARBA" id="ARBA00022989"/>
    </source>
</evidence>
<keyword evidence="2" id="KW-1003">Cell membrane</keyword>
<dbReference type="Proteomes" id="UP000642920">
    <property type="component" value="Unassembled WGS sequence"/>
</dbReference>
<evidence type="ECO:0000256" key="3">
    <source>
        <dbReference type="ARBA" id="ARBA00022692"/>
    </source>
</evidence>
<dbReference type="Pfam" id="PF03772">
    <property type="entry name" value="Competence"/>
    <property type="match status" value="1"/>
</dbReference>
<organism evidence="9 10">
    <name type="scientific">Marivirga atlantica</name>
    <dbReference type="NCBI Taxonomy" id="1548457"/>
    <lineage>
        <taxon>Bacteria</taxon>
        <taxon>Pseudomonadati</taxon>
        <taxon>Bacteroidota</taxon>
        <taxon>Cytophagia</taxon>
        <taxon>Cytophagales</taxon>
        <taxon>Marivirgaceae</taxon>
        <taxon>Marivirga</taxon>
    </lineage>
</organism>
<feature type="transmembrane region" description="Helical" evidence="6">
    <location>
        <begin position="488"/>
        <end position="509"/>
    </location>
</feature>
<dbReference type="RefSeq" id="WP_201922275.1">
    <property type="nucleotide sequence ID" value="NZ_JAERQG010000003.1"/>
</dbReference>
<keyword evidence="10" id="KW-1185">Reference proteome</keyword>
<protein>
    <submittedName>
        <fullName evidence="9">ComEC/Rec2 family competence protein</fullName>
    </submittedName>
</protein>
<dbReference type="GO" id="GO:0005886">
    <property type="term" value="C:plasma membrane"/>
    <property type="evidence" value="ECO:0007669"/>
    <property type="project" value="UniProtKB-SubCell"/>
</dbReference>
<feature type="transmembrane region" description="Helical" evidence="6">
    <location>
        <begin position="262"/>
        <end position="283"/>
    </location>
</feature>
<reference evidence="9" key="1">
    <citation type="submission" date="2021-01" db="EMBL/GenBank/DDBJ databases">
        <title>Marivirga sp. nov., isolated from intertidal surface sediments.</title>
        <authorList>
            <person name="Zhang M."/>
        </authorList>
    </citation>
    <scope>NUCLEOTIDE SEQUENCE</scope>
    <source>
        <strain evidence="9">SM1354</strain>
    </source>
</reference>
<evidence type="ECO:0000313" key="10">
    <source>
        <dbReference type="Proteomes" id="UP000642920"/>
    </source>
</evidence>
<sequence length="705" mass="80816">MQSYWNRFAFVRLTLWLAIGIVVGTFVSSLYSIFLLLFILSIVSYFALTAFRNRYFKTQQSLQLGVLAFVMSCSVGYLNAYFQSEKNSQQHLLNHNYEQLTAFKASLISKAKETEKTQSFRVQINAVKVDSVWMALHSKAIIYLQKGRKTDSLFYGDELLINSGLSVLEGPKNPLEFNYKRFLGFSQIYFQQYVPLDNYTILKEENGNPFISASIRSSTYLSDLLGKYINDPQSLAIAKALTIGVKDELDDDIKSAYASAGAMHVLAVSGLHVGIIFLIISALFKPWKHRQKGRFVFAVVSIIGLWTYAFITGLSPSVLRAATMFSFIIVGQTFKRHTNIYNTLAASAFVLLLFNPFLLFSVGFQLSYLAVFGIVFFQPKIYKLLAVRNKLLDKIWAITAVSIAAQLATAPLGILYFHQFPTYFFISNLVVIPAAFLILNGSILLLAFSWWEWLAKLIGSIIDLLIWAVNQLIFMFERFPASTIEGIYMITFETWLIYLIIVFFALFIVAQKITYWRYAFITIFLCSFLIINRHLKRASENRFIVYATKGDKAFALRNGFSQYIKLDTALIEDKSKLRFHVYPSQLQAGIADFHPDDFNPKNQQQIFRDWNGIFLTVWNDLVIGVISGEVKQNFQLNEKAKIDYLIMSENRGSKCDLVFDQFEIGYVIIDASNNYYEIQRLKNILEEKQINYYVVPEEGAFELKI</sequence>
<feature type="transmembrane region" description="Helical" evidence="6">
    <location>
        <begin position="429"/>
        <end position="451"/>
    </location>
</feature>
<dbReference type="PANTHER" id="PTHR30619:SF1">
    <property type="entry name" value="RECOMBINATION PROTEIN 2"/>
    <property type="match status" value="1"/>
</dbReference>
<proteinExistence type="predicted"/>
<name>A0A937AC38_9BACT</name>
<feature type="transmembrane region" description="Helical" evidence="6">
    <location>
        <begin position="346"/>
        <end position="375"/>
    </location>
</feature>
<evidence type="ECO:0000256" key="1">
    <source>
        <dbReference type="ARBA" id="ARBA00004651"/>
    </source>
</evidence>
<evidence type="ECO:0000256" key="5">
    <source>
        <dbReference type="ARBA" id="ARBA00023136"/>
    </source>
</evidence>
<feature type="transmembrane region" description="Helical" evidence="6">
    <location>
        <begin position="395"/>
        <end position="417"/>
    </location>
</feature>
<evidence type="ECO:0000259" key="8">
    <source>
        <dbReference type="Pfam" id="PF13567"/>
    </source>
</evidence>
<dbReference type="InterPro" id="IPR004477">
    <property type="entry name" value="ComEC_N"/>
</dbReference>
<feature type="transmembrane region" description="Helical" evidence="6">
    <location>
        <begin position="295"/>
        <end position="311"/>
    </location>
</feature>
<evidence type="ECO:0000259" key="7">
    <source>
        <dbReference type="Pfam" id="PF03772"/>
    </source>
</evidence>
<dbReference type="NCBIfam" id="TIGR00360">
    <property type="entry name" value="ComEC_N-term"/>
    <property type="match status" value="1"/>
</dbReference>
<comment type="caution">
    <text evidence="9">The sequence shown here is derived from an EMBL/GenBank/DDBJ whole genome shotgun (WGS) entry which is preliminary data.</text>
</comment>
<keyword evidence="4 6" id="KW-1133">Transmembrane helix</keyword>
<feature type="domain" description="ComEC/Rec2-related protein" evidence="7">
    <location>
        <begin position="241"/>
        <end position="509"/>
    </location>
</feature>
<dbReference type="Pfam" id="PF13567">
    <property type="entry name" value="DUF4131"/>
    <property type="match status" value="1"/>
</dbReference>
<feature type="domain" description="DUF4131" evidence="8">
    <location>
        <begin position="36"/>
        <end position="195"/>
    </location>
</feature>
<dbReference type="InterPro" id="IPR025405">
    <property type="entry name" value="DUF4131"/>
</dbReference>
<dbReference type="AlphaFoldDB" id="A0A937AC38"/>
<dbReference type="InterPro" id="IPR052159">
    <property type="entry name" value="Competence_DNA_uptake"/>
</dbReference>
<evidence type="ECO:0000256" key="6">
    <source>
        <dbReference type="SAM" id="Phobius"/>
    </source>
</evidence>
<comment type="subcellular location">
    <subcellularLocation>
        <location evidence="1">Cell membrane</location>
        <topology evidence="1">Multi-pass membrane protein</topology>
    </subcellularLocation>
</comment>
<gene>
    <name evidence="9" type="ORF">JKP34_13170</name>
</gene>
<dbReference type="EMBL" id="JAERQG010000003">
    <property type="protein sequence ID" value="MBL0766211.1"/>
    <property type="molecule type" value="Genomic_DNA"/>
</dbReference>
<keyword evidence="5 6" id="KW-0472">Membrane</keyword>
<dbReference type="PANTHER" id="PTHR30619">
    <property type="entry name" value="DNA INTERNALIZATION/COMPETENCE PROTEIN COMEC/REC2"/>
    <property type="match status" value="1"/>
</dbReference>
<feature type="transmembrane region" description="Helical" evidence="6">
    <location>
        <begin position="63"/>
        <end position="82"/>
    </location>
</feature>
<accession>A0A937AC38</accession>
<keyword evidence="3 6" id="KW-0812">Transmembrane</keyword>